<proteinExistence type="predicted"/>
<comment type="caution">
    <text evidence="1">The sequence shown here is derived from an EMBL/GenBank/DDBJ whole genome shotgun (WGS) entry which is preliminary data.</text>
</comment>
<name>A0AA38Q4W6_9AGAR</name>
<reference evidence="1" key="1">
    <citation type="submission" date="2022-08" db="EMBL/GenBank/DDBJ databases">
        <authorList>
            <consortium name="DOE Joint Genome Institute"/>
            <person name="Min B."/>
            <person name="Riley R."/>
            <person name="Sierra-Patev S."/>
            <person name="Naranjo-Ortiz M."/>
            <person name="Looney B."/>
            <person name="Konkel Z."/>
            <person name="Slot J.C."/>
            <person name="Sakamoto Y."/>
            <person name="Steenwyk J.L."/>
            <person name="Rokas A."/>
            <person name="Carro J."/>
            <person name="Camarero S."/>
            <person name="Ferreira P."/>
            <person name="Molpeceres G."/>
            <person name="Ruiz-Duenas F.J."/>
            <person name="Serrano A."/>
            <person name="Henrissat B."/>
            <person name="Drula E."/>
            <person name="Hughes K.W."/>
            <person name="Mata J.L."/>
            <person name="Ishikawa N.K."/>
            <person name="Vargas-Isla R."/>
            <person name="Ushijima S."/>
            <person name="Smith C.A."/>
            <person name="Ahrendt S."/>
            <person name="Andreopoulos W."/>
            <person name="He G."/>
            <person name="Labutti K."/>
            <person name="Lipzen A."/>
            <person name="Ng V."/>
            <person name="Sandor L."/>
            <person name="Barry K."/>
            <person name="Martinez A.T."/>
            <person name="Xiao Y."/>
            <person name="Gibbons J.G."/>
            <person name="Terashima K."/>
            <person name="Hibbett D.S."/>
            <person name="Grigoriev I.V."/>
        </authorList>
    </citation>
    <scope>NUCLEOTIDE SEQUENCE</scope>
    <source>
        <strain evidence="1">TFB7829</strain>
    </source>
</reference>
<evidence type="ECO:0000313" key="1">
    <source>
        <dbReference type="EMBL" id="KAJ3987529.1"/>
    </source>
</evidence>
<dbReference type="Proteomes" id="UP001163850">
    <property type="component" value="Unassembled WGS sequence"/>
</dbReference>
<organism evidence="1 2">
    <name type="scientific">Lentinula detonsa</name>
    <dbReference type="NCBI Taxonomy" id="2804962"/>
    <lineage>
        <taxon>Eukaryota</taxon>
        <taxon>Fungi</taxon>
        <taxon>Dikarya</taxon>
        <taxon>Basidiomycota</taxon>
        <taxon>Agaricomycotina</taxon>
        <taxon>Agaricomycetes</taxon>
        <taxon>Agaricomycetidae</taxon>
        <taxon>Agaricales</taxon>
        <taxon>Marasmiineae</taxon>
        <taxon>Omphalotaceae</taxon>
        <taxon>Lentinula</taxon>
    </lineage>
</organism>
<accession>A0AA38Q4W6</accession>
<dbReference type="AlphaFoldDB" id="A0AA38Q4W6"/>
<gene>
    <name evidence="1" type="ORF">F5890DRAFT_1497413</name>
</gene>
<dbReference type="EMBL" id="MU801922">
    <property type="protein sequence ID" value="KAJ3987529.1"/>
    <property type="molecule type" value="Genomic_DNA"/>
</dbReference>
<protein>
    <submittedName>
        <fullName evidence="1">Uncharacterized protein</fullName>
    </submittedName>
</protein>
<evidence type="ECO:0000313" key="2">
    <source>
        <dbReference type="Proteomes" id="UP001163850"/>
    </source>
</evidence>
<sequence length="76" mass="8903">MGVKLKSNCHFACQQSFRNLLLLLLLHGKNGSTRNNFQALETPDWLRQSNFDPIILKHLRERLTSQLCCALYFLRK</sequence>